<accession>A0A8G2CCD4</accession>
<dbReference type="Gene3D" id="6.20.150.10">
    <property type="match status" value="1"/>
</dbReference>
<evidence type="ECO:0000313" key="2">
    <source>
        <dbReference type="EMBL" id="SHJ78029.1"/>
    </source>
</evidence>
<protein>
    <submittedName>
        <fullName evidence="2">Phage baseplate assembly protein V</fullName>
    </submittedName>
</protein>
<name>A0A8G2CCD4_9BACT</name>
<dbReference type="Pfam" id="PF04717">
    <property type="entry name" value="Phage_base_V"/>
    <property type="match status" value="1"/>
</dbReference>
<dbReference type="AlphaFoldDB" id="A0A8G2CCD4"/>
<dbReference type="InterPro" id="IPR006531">
    <property type="entry name" value="Gp5/Vgr_OB"/>
</dbReference>
<reference evidence="2 3" key="1">
    <citation type="submission" date="2016-11" db="EMBL/GenBank/DDBJ databases">
        <authorList>
            <person name="Varghese N."/>
            <person name="Submissions S."/>
        </authorList>
    </citation>
    <scope>NUCLEOTIDE SEQUENCE [LARGE SCALE GENOMIC DNA]</scope>
    <source>
        <strain evidence="2 3">DSM 17919</strain>
    </source>
</reference>
<proteinExistence type="predicted"/>
<evidence type="ECO:0000313" key="3">
    <source>
        <dbReference type="Proteomes" id="UP000184001"/>
    </source>
</evidence>
<dbReference type="NCBIfam" id="TIGR01644">
    <property type="entry name" value="phage_P2_V"/>
    <property type="match status" value="1"/>
</dbReference>
<comment type="caution">
    <text evidence="2">The sequence shown here is derived from an EMBL/GenBank/DDBJ whole genome shotgun (WGS) entry which is preliminary data.</text>
</comment>
<dbReference type="EMBL" id="FQZR01000021">
    <property type="protein sequence ID" value="SHJ78029.1"/>
    <property type="molecule type" value="Genomic_DNA"/>
</dbReference>
<sequence>MQDYTHDIGALAAVLGNLFQIGKVTSVSDAAGTCRVVMPDADNMESFDLRVLQAKTHKDKQYIMPDVGEMVLCAFLPSGNEQGFVLGAYYSETDPVPVTTRDKWHARFKDGATIEYDRNTHVLSAVIPGDANIKTTGNISAIADGTITGTSKKSITLNAPIITLNGKTFINGALSQGGGSNGGDASFKGKLHTTDDISTDADVVANVSLNGHKHTCPHGGDTGAPHD</sequence>
<gene>
    <name evidence="2" type="ORF">SAMN05660830_03201</name>
</gene>
<evidence type="ECO:0000259" key="1">
    <source>
        <dbReference type="Pfam" id="PF04717"/>
    </source>
</evidence>
<dbReference type="RefSeq" id="WP_019999169.1">
    <property type="nucleotide sequence ID" value="NZ_CP192219.1"/>
</dbReference>
<feature type="domain" description="Gp5/Type VI secretion system Vgr protein OB-fold" evidence="1">
    <location>
        <begin position="20"/>
        <end position="90"/>
    </location>
</feature>
<dbReference type="Proteomes" id="UP000184001">
    <property type="component" value="Unassembled WGS sequence"/>
</dbReference>
<organism evidence="2 3">
    <name type="scientific">Halodesulfovibrio aestuarii</name>
    <dbReference type="NCBI Taxonomy" id="126333"/>
    <lineage>
        <taxon>Bacteria</taxon>
        <taxon>Pseudomonadati</taxon>
        <taxon>Thermodesulfobacteriota</taxon>
        <taxon>Desulfovibrionia</taxon>
        <taxon>Desulfovibrionales</taxon>
        <taxon>Desulfovibrionaceae</taxon>
        <taxon>Halodesulfovibrio</taxon>
    </lineage>
</organism>
<dbReference type="InterPro" id="IPR013046">
    <property type="entry name" value="GpV/Gp45"/>
</dbReference>
<dbReference type="Gene3D" id="2.40.50.230">
    <property type="entry name" value="Gp5 N-terminal domain"/>
    <property type="match status" value="1"/>
</dbReference>
<dbReference type="InterPro" id="IPR037026">
    <property type="entry name" value="Vgr_OB-fold_dom_sf"/>
</dbReference>